<organism evidence="3">
    <name type="scientific">candidate division WOR-3 bacterium</name>
    <dbReference type="NCBI Taxonomy" id="2052148"/>
    <lineage>
        <taxon>Bacteria</taxon>
        <taxon>Bacteria division WOR-3</taxon>
    </lineage>
</organism>
<dbReference type="Gene3D" id="3.60.60.10">
    <property type="entry name" value="Penicillin V Acylase, Chain A"/>
    <property type="match status" value="1"/>
</dbReference>
<evidence type="ECO:0000259" key="2">
    <source>
        <dbReference type="Pfam" id="PF03417"/>
    </source>
</evidence>
<feature type="signal peptide" evidence="1">
    <location>
        <begin position="1"/>
        <end position="19"/>
    </location>
</feature>
<protein>
    <recommendedName>
        <fullName evidence="2">Peptidase C45 hydrolase domain-containing protein</fullName>
    </recommendedName>
</protein>
<evidence type="ECO:0000313" key="3">
    <source>
        <dbReference type="EMBL" id="HGD12550.1"/>
    </source>
</evidence>
<keyword evidence="1" id="KW-0732">Signal</keyword>
<dbReference type="InterPro" id="IPR005079">
    <property type="entry name" value="Peptidase_C45_hydrolase"/>
</dbReference>
<evidence type="ECO:0000256" key="1">
    <source>
        <dbReference type="SAM" id="SignalP"/>
    </source>
</evidence>
<name>A0A7V3PSE2_UNCW3</name>
<reference evidence="3" key="1">
    <citation type="journal article" date="2020" name="mSystems">
        <title>Genome- and Community-Level Interaction Insights into Carbon Utilization and Element Cycling Functions of Hydrothermarchaeota in Hydrothermal Sediment.</title>
        <authorList>
            <person name="Zhou Z."/>
            <person name="Liu Y."/>
            <person name="Xu W."/>
            <person name="Pan J."/>
            <person name="Luo Z.H."/>
            <person name="Li M."/>
        </authorList>
    </citation>
    <scope>NUCLEOTIDE SEQUENCE [LARGE SCALE GENOMIC DNA]</scope>
    <source>
        <strain evidence="3">SpSt-914</strain>
    </source>
</reference>
<feature type="chain" id="PRO_5030880585" description="Peptidase C45 hydrolase domain-containing protein" evidence="1">
    <location>
        <begin position="20"/>
        <end position="451"/>
    </location>
</feature>
<sequence>MFRYFGALVLILLTGSVNACTIGVFGPNSTVDCRPILWKNRDVTNPDQEMGFFQGPRFKFVANVYAGETLDVWAGINEAGFAIMNSNSYNLSGDGDGADDGNIMRLALGRCATVEDFARLMDSLNIIGRETPANYGVFDSTGCAAIFEASNTFYHRFDANLDTFGFLLRANFSVSGGPSRLLGKNRFERAIELCTTHLHQEGFTVEFVIQRLSRDLGQVAFNPYPLPFYGQLPTLPAGYLPIDTTIARATTRSVEIMVGPKPGSSPNTGMMWVLLGSPLATLPIPLWVQGGMVPAELNGEYTAILCDEAKRLFNWLCPAPDFPKAVNSFRLARWLDYIAPVESAIFELVAENERSWGTSGPDAEAAAALTKMICQLVIQTYQDFWEENEPKFEPEKRRIKLGFVQPGSLGVVVPGIVNRVFDVTGRRINKPAAGVIFLFDDCRQRKFIRLN</sequence>
<proteinExistence type="predicted"/>
<comment type="caution">
    <text evidence="3">The sequence shown here is derived from an EMBL/GenBank/DDBJ whole genome shotgun (WGS) entry which is preliminary data.</text>
</comment>
<accession>A0A7V3PSE2</accession>
<dbReference type="Pfam" id="PF03417">
    <property type="entry name" value="AAT"/>
    <property type="match status" value="1"/>
</dbReference>
<feature type="domain" description="Peptidase C45 hydrolase" evidence="2">
    <location>
        <begin position="32"/>
        <end position="151"/>
    </location>
</feature>
<dbReference type="EMBL" id="DTMZ01000004">
    <property type="protein sequence ID" value="HGD12550.1"/>
    <property type="molecule type" value="Genomic_DNA"/>
</dbReference>
<gene>
    <name evidence="3" type="ORF">ENX16_00470</name>
</gene>
<dbReference type="AlphaFoldDB" id="A0A7V3PSE2"/>